<sequence length="150" mass="16637">MRGKTLAFVGDLIARYQMESLLHSLASISVETILNAIANHPNFTGLAIVRSYSPDHYEGDSCAGKVAPVTEVVQNVFTDTMYSKQIMGFQKAVEKVNGTAKLRFMDITKPFAVALTQIRRRSGARMESLRHRIVYTGACQARLTFGMKCC</sequence>
<keyword evidence="2" id="KW-1185">Reference proteome</keyword>
<dbReference type="OrthoDB" id="630188at2759"/>
<name>A0A833QRB7_9POAL</name>
<gene>
    <name evidence="1" type="ORF">FCM35_KLT03316</name>
</gene>
<dbReference type="EMBL" id="SWLB01000012">
    <property type="protein sequence ID" value="KAF3331910.1"/>
    <property type="molecule type" value="Genomic_DNA"/>
</dbReference>
<evidence type="ECO:0000313" key="1">
    <source>
        <dbReference type="EMBL" id="KAF3331910.1"/>
    </source>
</evidence>
<proteinExistence type="predicted"/>
<organism evidence="1 2">
    <name type="scientific">Carex littledalei</name>
    <dbReference type="NCBI Taxonomy" id="544730"/>
    <lineage>
        <taxon>Eukaryota</taxon>
        <taxon>Viridiplantae</taxon>
        <taxon>Streptophyta</taxon>
        <taxon>Embryophyta</taxon>
        <taxon>Tracheophyta</taxon>
        <taxon>Spermatophyta</taxon>
        <taxon>Magnoliopsida</taxon>
        <taxon>Liliopsida</taxon>
        <taxon>Poales</taxon>
        <taxon>Cyperaceae</taxon>
        <taxon>Cyperoideae</taxon>
        <taxon>Cariceae</taxon>
        <taxon>Carex</taxon>
        <taxon>Carex subgen. Euthyceras</taxon>
    </lineage>
</organism>
<protein>
    <submittedName>
        <fullName evidence="1">Protein YLS7-like protein</fullName>
    </submittedName>
</protein>
<accession>A0A833QRB7</accession>
<dbReference type="Proteomes" id="UP000623129">
    <property type="component" value="Unassembled WGS sequence"/>
</dbReference>
<evidence type="ECO:0000313" key="2">
    <source>
        <dbReference type="Proteomes" id="UP000623129"/>
    </source>
</evidence>
<comment type="caution">
    <text evidence="1">The sequence shown here is derived from an EMBL/GenBank/DDBJ whole genome shotgun (WGS) entry which is preliminary data.</text>
</comment>
<reference evidence="1" key="1">
    <citation type="submission" date="2020-01" db="EMBL/GenBank/DDBJ databases">
        <title>Genome sequence of Kobresia littledalei, the first chromosome-level genome in the family Cyperaceae.</title>
        <authorList>
            <person name="Qu G."/>
        </authorList>
    </citation>
    <scope>NUCLEOTIDE SEQUENCE</scope>
    <source>
        <strain evidence="1">C.B.Clarke</strain>
        <tissue evidence="1">Leaf</tissue>
    </source>
</reference>
<dbReference type="AlphaFoldDB" id="A0A833QRB7"/>